<dbReference type="SUPFAM" id="SSF53474">
    <property type="entry name" value="alpha/beta-Hydrolases"/>
    <property type="match status" value="1"/>
</dbReference>
<dbReference type="eggNOG" id="KOG1282">
    <property type="taxonomic scope" value="Eukaryota"/>
</dbReference>
<sequence>MKHGVKVKLSPFSWTKVSSIVYVDSPAGTGFSYADNSDDYETDDSKTIADLYEFILKWYRAYPEFLSNPLYVAGSSYAGVYVPVLSLEIAKGIEAGAKPKLNFKGYSVSNGLTDSTIDTNSGVTFAHRVGLISDKLYNDLRISCQGNYWNSSDPDCLRNMAAYQENTGGINRYHILCLPCHYEMGISSRISYEEKEHKIDCPGTTIGGALENVNAHRRLQDRHPQDSIYCYDYSNRPVVLFNSESSRRDLHAQPEEIAGRWIRCTKRLKYRKEKISVIQHHLNLTLKGYRAFIYSGDHDMAISYIGTLEWIGTLNYAELESWQPWFVGDQIAGYTIRYEHNLLFATVKGAGHTVSEYMPRETLAAFQRWIDGAEYL</sequence>
<dbReference type="HOGENOM" id="CLU_008523_0_1_1"/>
<dbReference type="PANTHER" id="PTHR11802:SF236">
    <property type="entry name" value="OS02G0463500 PROTEIN"/>
    <property type="match status" value="1"/>
</dbReference>
<dbReference type="GO" id="GO:0019748">
    <property type="term" value="P:secondary metabolic process"/>
    <property type="evidence" value="ECO:0000318"/>
    <property type="project" value="GO_Central"/>
</dbReference>
<evidence type="ECO:0000313" key="2">
    <source>
        <dbReference type="EMBL" id="ERN05563.1"/>
    </source>
</evidence>
<dbReference type="PANTHER" id="PTHR11802">
    <property type="entry name" value="SERINE PROTEASE FAMILY S10 SERINE CARBOXYPEPTIDASE"/>
    <property type="match status" value="1"/>
</dbReference>
<dbReference type="AlphaFoldDB" id="W1PC86"/>
<dbReference type="MEROPS" id="S10.004"/>
<dbReference type="InterPro" id="IPR001563">
    <property type="entry name" value="Peptidase_S10"/>
</dbReference>
<dbReference type="Proteomes" id="UP000017836">
    <property type="component" value="Unassembled WGS sequence"/>
</dbReference>
<reference evidence="3" key="1">
    <citation type="journal article" date="2013" name="Science">
        <title>The Amborella genome and the evolution of flowering plants.</title>
        <authorList>
            <consortium name="Amborella Genome Project"/>
        </authorList>
    </citation>
    <scope>NUCLEOTIDE SEQUENCE [LARGE SCALE GENOMIC DNA]</scope>
</reference>
<dbReference type="GO" id="GO:0006508">
    <property type="term" value="P:proteolysis"/>
    <property type="evidence" value="ECO:0007669"/>
    <property type="project" value="InterPro"/>
</dbReference>
<dbReference type="EMBL" id="KI394011">
    <property type="protein sequence ID" value="ERN05563.1"/>
    <property type="molecule type" value="Genomic_DNA"/>
</dbReference>
<dbReference type="InterPro" id="IPR029058">
    <property type="entry name" value="AB_hydrolase_fold"/>
</dbReference>
<keyword evidence="3" id="KW-1185">Reference proteome</keyword>
<dbReference type="Gramene" id="ERN05563">
    <property type="protein sequence ID" value="ERN05563"/>
    <property type="gene ID" value="AMTR_s00007p00266480"/>
</dbReference>
<accession>W1PC86</accession>
<evidence type="ECO:0000256" key="1">
    <source>
        <dbReference type="ARBA" id="ARBA00009431"/>
    </source>
</evidence>
<dbReference type="PRINTS" id="PR00724">
    <property type="entry name" value="CRBOXYPTASEC"/>
</dbReference>
<dbReference type="Pfam" id="PF00450">
    <property type="entry name" value="Peptidase_S10"/>
    <property type="match status" value="1"/>
</dbReference>
<dbReference type="STRING" id="13333.W1PC86"/>
<comment type="similarity">
    <text evidence="1">Belongs to the peptidase S10 family.</text>
</comment>
<name>W1PC86_AMBTC</name>
<organism evidence="2 3">
    <name type="scientific">Amborella trichopoda</name>
    <dbReference type="NCBI Taxonomy" id="13333"/>
    <lineage>
        <taxon>Eukaryota</taxon>
        <taxon>Viridiplantae</taxon>
        <taxon>Streptophyta</taxon>
        <taxon>Embryophyta</taxon>
        <taxon>Tracheophyta</taxon>
        <taxon>Spermatophyta</taxon>
        <taxon>Magnoliopsida</taxon>
        <taxon>Amborellales</taxon>
        <taxon>Amborellaceae</taxon>
        <taxon>Amborella</taxon>
    </lineage>
</organism>
<dbReference type="Gene3D" id="3.40.50.1820">
    <property type="entry name" value="alpha/beta hydrolase"/>
    <property type="match status" value="1"/>
</dbReference>
<dbReference type="GO" id="GO:0016747">
    <property type="term" value="F:acyltransferase activity, transferring groups other than amino-acyl groups"/>
    <property type="evidence" value="ECO:0000318"/>
    <property type="project" value="GO_Central"/>
</dbReference>
<proteinExistence type="inferred from homology"/>
<evidence type="ECO:0000313" key="3">
    <source>
        <dbReference type="Proteomes" id="UP000017836"/>
    </source>
</evidence>
<gene>
    <name evidence="2" type="ORF">AMTR_s00007p00266480</name>
</gene>
<protein>
    <submittedName>
        <fullName evidence="2">Uncharacterized protein</fullName>
    </submittedName>
</protein>
<dbReference type="GO" id="GO:0004185">
    <property type="term" value="F:serine-type carboxypeptidase activity"/>
    <property type="evidence" value="ECO:0007669"/>
    <property type="project" value="InterPro"/>
</dbReference>